<feature type="region of interest" description="Disordered" evidence="1">
    <location>
        <begin position="41"/>
        <end position="78"/>
    </location>
</feature>
<evidence type="ECO:0000313" key="2">
    <source>
        <dbReference type="EMBL" id="MFH7519324.1"/>
    </source>
</evidence>
<name>A0ABW7NX40_9PSED</name>
<comment type="caution">
    <text evidence="2">The sequence shown here is derived from an EMBL/GenBank/DDBJ whole genome shotgun (WGS) entry which is preliminary data.</text>
</comment>
<gene>
    <name evidence="2" type="ORF">RA271_30000</name>
</gene>
<dbReference type="Gene3D" id="3.40.190.10">
    <property type="entry name" value="Periplasmic binding protein-like II"/>
    <property type="match status" value="1"/>
</dbReference>
<protein>
    <submittedName>
        <fullName evidence="2">LysR family transcriptional regulator</fullName>
    </submittedName>
</protein>
<accession>A0ABW7NX40</accession>
<feature type="non-terminal residue" evidence="2">
    <location>
        <position position="78"/>
    </location>
</feature>
<reference evidence="2 3" key="1">
    <citation type="submission" date="2023-08" db="EMBL/GenBank/DDBJ databases">
        <title>Genomic and mutational analysis of Pseudomonas syringae pv. tagetis EB037 pathogenicity on sunflower.</title>
        <authorList>
            <person name="Maul J.E."/>
        </authorList>
    </citation>
    <scope>NUCLEOTIDE SEQUENCE [LARGE SCALE GENOMIC DNA]</scope>
    <source>
        <strain evidence="2 3">EB037_T1</strain>
    </source>
</reference>
<dbReference type="Proteomes" id="UP001610657">
    <property type="component" value="Unassembled WGS sequence"/>
</dbReference>
<dbReference type="EMBL" id="JAVCQK010000709">
    <property type="protein sequence ID" value="MFH7519324.1"/>
    <property type="molecule type" value="Genomic_DNA"/>
</dbReference>
<sequence length="78" mass="8697">PHADGARLPIKPPISACSGDPLRHLALEGVGIACLSDIMTREDQREGRKDSLMREAKSGYRQPNHAENYRKSQLAMRK</sequence>
<organism evidence="2 3">
    <name type="scientific">Pseudomonas syringae pv. tagetis</name>
    <dbReference type="NCBI Taxonomy" id="129140"/>
    <lineage>
        <taxon>Bacteria</taxon>
        <taxon>Pseudomonadati</taxon>
        <taxon>Pseudomonadota</taxon>
        <taxon>Gammaproteobacteria</taxon>
        <taxon>Pseudomonadales</taxon>
        <taxon>Pseudomonadaceae</taxon>
        <taxon>Pseudomonas</taxon>
    </lineage>
</organism>
<feature type="compositionally biased region" description="Basic and acidic residues" evidence="1">
    <location>
        <begin position="41"/>
        <end position="58"/>
    </location>
</feature>
<feature type="non-terminal residue" evidence="2">
    <location>
        <position position="1"/>
    </location>
</feature>
<evidence type="ECO:0000256" key="1">
    <source>
        <dbReference type="SAM" id="MobiDB-lite"/>
    </source>
</evidence>
<evidence type="ECO:0000313" key="3">
    <source>
        <dbReference type="Proteomes" id="UP001610657"/>
    </source>
</evidence>
<proteinExistence type="predicted"/>
<keyword evidence="3" id="KW-1185">Reference proteome</keyword>